<feature type="zinc finger region" description="C3H1-type" evidence="4">
    <location>
        <begin position="603"/>
        <end position="630"/>
    </location>
</feature>
<feature type="domain" description="C3H1-type" evidence="6">
    <location>
        <begin position="579"/>
        <end position="602"/>
    </location>
</feature>
<protein>
    <submittedName>
        <fullName evidence="8">Uncharacterized protein</fullName>
    </submittedName>
</protein>
<dbReference type="SUPFAM" id="SSF90229">
    <property type="entry name" value="CCCH zinc finger"/>
    <property type="match status" value="1"/>
</dbReference>
<dbReference type="SMART" id="SM00356">
    <property type="entry name" value="ZnF_C3H1"/>
    <property type="match status" value="2"/>
</dbReference>
<feature type="region of interest" description="Disordered" evidence="5">
    <location>
        <begin position="276"/>
        <end position="315"/>
    </location>
</feature>
<dbReference type="InterPro" id="IPR036855">
    <property type="entry name" value="Znf_CCCH_sf"/>
</dbReference>
<feature type="region of interest" description="Disordered" evidence="5">
    <location>
        <begin position="1215"/>
        <end position="1237"/>
    </location>
</feature>
<dbReference type="InterPro" id="IPR000571">
    <property type="entry name" value="Znf_CCCH"/>
</dbReference>
<dbReference type="Proteomes" id="UP000308199">
    <property type="component" value="Unassembled WGS sequence"/>
</dbReference>
<dbReference type="Gene3D" id="3.30.1370.110">
    <property type="match status" value="1"/>
</dbReference>
<dbReference type="PANTHER" id="PTHR46651">
    <property type="entry name" value="POLYADENYLATE-BINDING PROTEIN-INTERACTING PROTEIN 7"/>
    <property type="match status" value="1"/>
</dbReference>
<evidence type="ECO:0000259" key="7">
    <source>
        <dbReference type="PROSITE" id="PS50828"/>
    </source>
</evidence>
<dbReference type="SMART" id="SM01162">
    <property type="entry name" value="DUF1771"/>
    <property type="match status" value="1"/>
</dbReference>
<feature type="compositionally biased region" description="Low complexity" evidence="5">
    <location>
        <begin position="173"/>
        <end position="183"/>
    </location>
</feature>
<feature type="region of interest" description="Disordered" evidence="5">
    <location>
        <begin position="635"/>
        <end position="671"/>
    </location>
</feature>
<feature type="compositionally biased region" description="Low complexity" evidence="5">
    <location>
        <begin position="283"/>
        <end position="297"/>
    </location>
</feature>
<evidence type="ECO:0000256" key="4">
    <source>
        <dbReference type="PROSITE-ProRule" id="PRU00723"/>
    </source>
</evidence>
<evidence type="ECO:0000313" key="8">
    <source>
        <dbReference type="EMBL" id="THH09723.1"/>
    </source>
</evidence>
<feature type="compositionally biased region" description="Low complexity" evidence="5">
    <location>
        <begin position="231"/>
        <end position="241"/>
    </location>
</feature>
<comment type="caution">
    <text evidence="8">The sequence shown here is derived from an EMBL/GenBank/DDBJ whole genome shotgun (WGS) entry which is preliminary data.</text>
</comment>
<feature type="compositionally biased region" description="Polar residues" evidence="5">
    <location>
        <begin position="199"/>
        <end position="210"/>
    </location>
</feature>
<dbReference type="OrthoDB" id="3247158at2759"/>
<keyword evidence="2 4" id="KW-0863">Zinc-finger</keyword>
<dbReference type="PROSITE" id="PS50828">
    <property type="entry name" value="SMR"/>
    <property type="match status" value="1"/>
</dbReference>
<dbReference type="Pfam" id="PF08590">
    <property type="entry name" value="DUF1771"/>
    <property type="match status" value="1"/>
</dbReference>
<feature type="region of interest" description="Disordered" evidence="5">
    <location>
        <begin position="173"/>
        <end position="241"/>
    </location>
</feature>
<reference evidence="8 9" key="1">
    <citation type="submission" date="2019-02" db="EMBL/GenBank/DDBJ databases">
        <title>Genome sequencing of the rare red list fungi Phellinidium pouzarii.</title>
        <authorList>
            <person name="Buettner E."/>
            <person name="Kellner H."/>
        </authorList>
    </citation>
    <scope>NUCLEOTIDE SEQUENCE [LARGE SCALE GENOMIC DNA]</scope>
    <source>
        <strain evidence="8 9">DSM 108285</strain>
    </source>
</reference>
<dbReference type="InterPro" id="IPR013899">
    <property type="entry name" value="DUF1771"/>
</dbReference>
<dbReference type="GO" id="GO:0008270">
    <property type="term" value="F:zinc ion binding"/>
    <property type="evidence" value="ECO:0007669"/>
    <property type="project" value="UniProtKB-KW"/>
</dbReference>
<dbReference type="InterPro" id="IPR053242">
    <property type="entry name" value="PAM2-like_domain"/>
</dbReference>
<feature type="region of interest" description="Disordered" evidence="5">
    <location>
        <begin position="327"/>
        <end position="379"/>
    </location>
</feature>
<organism evidence="8 9">
    <name type="scientific">Phellinidium pouzarii</name>
    <dbReference type="NCBI Taxonomy" id="167371"/>
    <lineage>
        <taxon>Eukaryota</taxon>
        <taxon>Fungi</taxon>
        <taxon>Dikarya</taxon>
        <taxon>Basidiomycota</taxon>
        <taxon>Agaricomycotina</taxon>
        <taxon>Agaricomycetes</taxon>
        <taxon>Hymenochaetales</taxon>
        <taxon>Hymenochaetaceae</taxon>
        <taxon>Phellinidium</taxon>
    </lineage>
</organism>
<keyword evidence="9" id="KW-1185">Reference proteome</keyword>
<proteinExistence type="predicted"/>
<dbReference type="EMBL" id="SGPK01000054">
    <property type="protein sequence ID" value="THH09723.1"/>
    <property type="molecule type" value="Genomic_DNA"/>
</dbReference>
<evidence type="ECO:0000256" key="2">
    <source>
        <dbReference type="ARBA" id="ARBA00022771"/>
    </source>
</evidence>
<keyword evidence="1 4" id="KW-0479">Metal-binding</keyword>
<dbReference type="Pfam" id="PF00642">
    <property type="entry name" value="zf-CCCH"/>
    <property type="match status" value="1"/>
</dbReference>
<feature type="region of interest" description="Disordered" evidence="5">
    <location>
        <begin position="551"/>
        <end position="576"/>
    </location>
</feature>
<dbReference type="Gene3D" id="4.10.1000.10">
    <property type="entry name" value="Zinc finger, CCCH-type"/>
    <property type="match status" value="1"/>
</dbReference>
<keyword evidence="3 4" id="KW-0862">Zinc</keyword>
<dbReference type="Pfam" id="PF14608">
    <property type="entry name" value="zf-CCCH_2"/>
    <property type="match status" value="1"/>
</dbReference>
<dbReference type="InterPro" id="IPR036063">
    <property type="entry name" value="Smr_dom_sf"/>
</dbReference>
<gene>
    <name evidence="8" type="ORF">EW145_g1804</name>
</gene>
<sequence length="1502" mass="158692">MLATPPVSTHTPGRGRLSATAVAAMSDGNLSDTGSIGYFSGVEGLSASTGNIRAHKHVPQTQKFPHTRAQLANIARDHRFRELAGAASANDSDADVDDYGRWGDEQEAHVSSALVRQVASLLSEENEDELKELLKKTFEMDSESSEAPVLELMHAHKDDISGVPFLFLTPTRRPISRPSSRASNHSFRLAPGPPRPDTPLSTVSAPSSPSLLGPIRRPHTPAMSPLATGHSSMSYMTVSPSSSPTFAHVSATFATSLPASPLSSPRLLNAKAHEFRPTPRPLSAASSIPGTSSSFTGRRAETPSPDLWAHGPGSLRGTSKLAIASPLIPDNSLLPPGTPPRAHTPTSPLRISSHVAGDEEDEDDPFDPFSQTAKPHTSHYVHPVTTGEFELSNSNSSLSEESGSALWGGAYPHPSASYPDMFGEFDAGGDPMYGPAPHYPEQQQAQGQMGPNNVDFDAEYDPDTAAALTDGMTPFDVLSSVFGATLAPSELEEALAVNGYDFERAMQWLVDRARPSSSSPNAQRMQGQGYGYGGGAGVHVVPRAQAGVRGGRTGFGGVAPNARGSGRYGNGNGTGRPTQGGNRVCRYFLAGECMRADCRFSHDLDRALCRFWLRGTCAKGESCEFLHHLPNEVDVQGHSSTSPPQDEFPTLSHDNARRGFTPYSDRGGSRGFHDAGRTRFAAAVKKPAPFAGAPPAGALAAQMAGRREAKAVLGDSVFSRPTVVAPQSVSSLYMAYRGRALQLGAARNACLSRAADAWRRGDGAAAKRFSREGHDLNARMGAEAAEAAVKLVRERARVADAAVRARDASWSSDPADRSSRGKACGGGLGVCLGVASKETSDETAKLTQEERTEAALDLHGLHSNEATEVLEEFLLSLEKENFFGLAYIIVGEEKHTGTQDAARGASRIVALLARGRATLVNCVALSLHSLTSHNSSMSAQHSPLDCFNDSDGDLAQRFQQHATLTGRPSSIDMALNLERQLVAEHEDHEYEHERGHQVDMLDNWGQQEEQGTRPVSLDPLVLSGIVANLRTELARVARERDALADALAAAPSREAELREALALITERSVALESELEYFRKKSQDDEDAIQMLRNKVEESRRGLMRLQTESKRMSQMSIDTSRANTFFGTTPMSSKRASFTPLTGSGAPRINSHRRISSVSEPSFITGTVGDDINLDTNSLLLSPPTRAISLSDDASSVAGDAKKVRRTSGFFGASRMASASSASSSPSPPPHARHLAPELSINTDSSTIAQLEELRRERDAMRVELAAARGGDVRGAGGTRGIRASGGDAQLGSGVSGILKLPPLPTDKNLDENAQKAQKAKQGAGWSFGKLWRADTGNFGSAGSRAAAANASEANTSTETTSIVITTSSATASPSTPATALSRKLGGFFSARASSITSIASIGSGAGASTRPATAHHQQEPTLNGLGSDDEENASADDGPLEPVSPAHELSVEQASIMVRDATSVSTSSTGSELGMGDTAPLKRAVQVASVSAVAPATADA</sequence>
<feature type="region of interest" description="Disordered" evidence="5">
    <location>
        <begin position="1125"/>
        <end position="1150"/>
    </location>
</feature>
<feature type="compositionally biased region" description="Low complexity" evidence="5">
    <location>
        <begin position="1215"/>
        <end position="1226"/>
    </location>
</feature>
<accession>A0A4V3XDH4</accession>
<evidence type="ECO:0000259" key="6">
    <source>
        <dbReference type="PROSITE" id="PS50103"/>
    </source>
</evidence>
<evidence type="ECO:0000256" key="5">
    <source>
        <dbReference type="SAM" id="MobiDB-lite"/>
    </source>
</evidence>
<name>A0A4V3XDH4_9AGAM</name>
<evidence type="ECO:0000256" key="3">
    <source>
        <dbReference type="ARBA" id="ARBA00022833"/>
    </source>
</evidence>
<feature type="domain" description="Smr" evidence="7">
    <location>
        <begin position="856"/>
        <end position="891"/>
    </location>
</feature>
<feature type="region of interest" description="Disordered" evidence="5">
    <location>
        <begin position="1405"/>
        <end position="1446"/>
    </location>
</feature>
<dbReference type="InterPro" id="IPR002625">
    <property type="entry name" value="Smr_dom"/>
</dbReference>
<dbReference type="PANTHER" id="PTHR46651:SF1">
    <property type="entry name" value="SMALL MUTS RELATED FAMILY PROTEIN"/>
    <property type="match status" value="1"/>
</dbReference>
<evidence type="ECO:0000256" key="1">
    <source>
        <dbReference type="ARBA" id="ARBA00022723"/>
    </source>
</evidence>
<dbReference type="PROSITE" id="PS50103">
    <property type="entry name" value="ZF_C3H1"/>
    <property type="match status" value="2"/>
</dbReference>
<feature type="compositionally biased region" description="Polar residues" evidence="5">
    <location>
        <begin position="1125"/>
        <end position="1143"/>
    </location>
</feature>
<evidence type="ECO:0000313" key="9">
    <source>
        <dbReference type="Proteomes" id="UP000308199"/>
    </source>
</evidence>
<feature type="zinc finger region" description="C3H1-type" evidence="4">
    <location>
        <begin position="579"/>
        <end position="602"/>
    </location>
</feature>
<feature type="domain" description="C3H1-type" evidence="6">
    <location>
        <begin position="603"/>
        <end position="630"/>
    </location>
</feature>